<dbReference type="EMBL" id="AP027271">
    <property type="protein sequence ID" value="BDX02497.1"/>
    <property type="molecule type" value="Genomic_DNA"/>
</dbReference>
<dbReference type="RefSeq" id="WP_338266342.1">
    <property type="nucleotide sequence ID" value="NZ_AP027271.1"/>
</dbReference>
<proteinExistence type="predicted"/>
<keyword evidence="2" id="KW-1185">Reference proteome</keyword>
<protein>
    <submittedName>
        <fullName evidence="1">Type III effector</fullName>
    </submittedName>
</protein>
<dbReference type="InterPro" id="IPR014984">
    <property type="entry name" value="HopJ"/>
</dbReference>
<sequence length="118" mass="13578">MLSTQTLIEKIKLSPEQVQFKEVIDVIEREYDFTPMAFTNGSQNNGINENNGSCKIFSFASIHQLSEAETLQLFGDFYRVDVLENPTAEDHQNIRQFIKHGWDGIYFETTALVKKDTL</sequence>
<dbReference type="Proteomes" id="UP001307608">
    <property type="component" value="Chromosome"/>
</dbReference>
<reference evidence="1 2" key="1">
    <citation type="submission" date="2023-01" db="EMBL/GenBank/DDBJ databases">
        <title>Complete genome sequence of Marinomonas pontica strain 200518_36.</title>
        <authorList>
            <person name="Ueki S."/>
            <person name="Gajardo G."/>
            <person name="Maruyama F."/>
        </authorList>
    </citation>
    <scope>NUCLEOTIDE SEQUENCE [LARGE SCALE GENOMIC DNA]</scope>
    <source>
        <strain evidence="1 2">200518_36</strain>
    </source>
</reference>
<organism evidence="1 2">
    <name type="scientific">Marinomonas pontica</name>
    <dbReference type="NCBI Taxonomy" id="264739"/>
    <lineage>
        <taxon>Bacteria</taxon>
        <taxon>Pseudomonadati</taxon>
        <taxon>Pseudomonadota</taxon>
        <taxon>Gammaproteobacteria</taxon>
        <taxon>Oceanospirillales</taxon>
        <taxon>Oceanospirillaceae</taxon>
        <taxon>Marinomonas</taxon>
    </lineage>
</organism>
<evidence type="ECO:0000313" key="2">
    <source>
        <dbReference type="Proteomes" id="UP001307608"/>
    </source>
</evidence>
<gene>
    <name evidence="1" type="ORF">MACH16_12450</name>
</gene>
<dbReference type="Pfam" id="PF08888">
    <property type="entry name" value="HopJ"/>
    <property type="match status" value="1"/>
</dbReference>
<name>A0ABN6WLT7_9GAMM</name>
<dbReference type="InterPro" id="IPR038604">
    <property type="entry name" value="HopJ_sf"/>
</dbReference>
<evidence type="ECO:0000313" key="1">
    <source>
        <dbReference type="EMBL" id="BDX02497.1"/>
    </source>
</evidence>
<dbReference type="Gene3D" id="3.20.160.10">
    <property type="entry name" value="vpa0580 domain like"/>
    <property type="match status" value="1"/>
</dbReference>
<accession>A0ABN6WLT7</accession>